<feature type="transmembrane region" description="Helical" evidence="11">
    <location>
        <begin position="480"/>
        <end position="500"/>
    </location>
</feature>
<feature type="transmembrane region" description="Helical" evidence="11">
    <location>
        <begin position="97"/>
        <end position="118"/>
    </location>
</feature>
<dbReference type="GO" id="GO:0005886">
    <property type="term" value="C:plasma membrane"/>
    <property type="evidence" value="ECO:0007669"/>
    <property type="project" value="UniProtKB-SubCell"/>
</dbReference>
<reference evidence="13" key="1">
    <citation type="submission" date="2024-06" db="EMBL/GenBank/DDBJ databases">
        <title>Morphometric characteristics of serotonergic nervous system, functional activity and the pathway in Girardia tigrina (Turbellaria, Platyhelminthes).</title>
        <authorList>
            <person name="Kreshchenko N."/>
            <person name="Ermakov A."/>
        </authorList>
    </citation>
    <scope>NUCLEOTIDE SEQUENCE</scope>
</reference>
<evidence type="ECO:0000256" key="7">
    <source>
        <dbReference type="ARBA" id="ARBA00023157"/>
    </source>
</evidence>
<protein>
    <submittedName>
        <fullName evidence="13">5-hydroxytryptamine receptor</fullName>
    </submittedName>
</protein>
<keyword evidence="5 10" id="KW-0297">G-protein coupled receptor</keyword>
<dbReference type="InterPro" id="IPR017452">
    <property type="entry name" value="GPCR_Rhodpsn_7TM"/>
</dbReference>
<dbReference type="GO" id="GO:0004993">
    <property type="term" value="F:G protein-coupled serotonin receptor activity"/>
    <property type="evidence" value="ECO:0007669"/>
    <property type="project" value="UniProtKB-ARBA"/>
</dbReference>
<dbReference type="PANTHER" id="PTHR24248:SF199">
    <property type="entry name" value="IP13425P-RELATED"/>
    <property type="match status" value="1"/>
</dbReference>
<comment type="similarity">
    <text evidence="10">Belongs to the G-protein coupled receptor 1 family.</text>
</comment>
<organism evidence="13">
    <name type="scientific">Girardia tigrina</name>
    <name type="common">Planarian</name>
    <name type="synonym">Dugesia tigrina</name>
    <dbReference type="NCBI Taxonomy" id="6162"/>
    <lineage>
        <taxon>Eukaryota</taxon>
        <taxon>Metazoa</taxon>
        <taxon>Spiralia</taxon>
        <taxon>Lophotrochozoa</taxon>
        <taxon>Platyhelminthes</taxon>
        <taxon>Rhabditophora</taxon>
        <taxon>Seriata</taxon>
        <taxon>Tricladida</taxon>
        <taxon>Continenticola</taxon>
        <taxon>Geoplanoidea</taxon>
        <taxon>Dugesiidae</taxon>
        <taxon>Girardia</taxon>
    </lineage>
</organism>
<dbReference type="EMBL" id="PP886656">
    <property type="protein sequence ID" value="XBP46541.1"/>
    <property type="molecule type" value="mRNA"/>
</dbReference>
<keyword evidence="8 10" id="KW-0675">Receptor</keyword>
<feature type="transmembrane region" description="Helical" evidence="11">
    <location>
        <begin position="191"/>
        <end position="212"/>
    </location>
</feature>
<evidence type="ECO:0000256" key="3">
    <source>
        <dbReference type="ARBA" id="ARBA00022692"/>
    </source>
</evidence>
<feature type="transmembrane region" description="Helical" evidence="11">
    <location>
        <begin position="522"/>
        <end position="541"/>
    </location>
</feature>
<feature type="transmembrane region" description="Helical" evidence="11">
    <location>
        <begin position="139"/>
        <end position="160"/>
    </location>
</feature>
<evidence type="ECO:0000256" key="8">
    <source>
        <dbReference type="ARBA" id="ARBA00023170"/>
    </source>
</evidence>
<dbReference type="GO" id="GO:0071880">
    <property type="term" value="P:adenylate cyclase-activating adrenergic receptor signaling pathway"/>
    <property type="evidence" value="ECO:0007669"/>
    <property type="project" value="TreeGrafter"/>
</dbReference>
<proteinExistence type="evidence at transcript level"/>
<evidence type="ECO:0000256" key="6">
    <source>
        <dbReference type="ARBA" id="ARBA00023136"/>
    </source>
</evidence>
<dbReference type="PROSITE" id="PS50262">
    <property type="entry name" value="G_PROTEIN_RECEP_F1_2"/>
    <property type="match status" value="1"/>
</dbReference>
<evidence type="ECO:0000256" key="11">
    <source>
        <dbReference type="SAM" id="Phobius"/>
    </source>
</evidence>
<evidence type="ECO:0000256" key="10">
    <source>
        <dbReference type="RuleBase" id="RU000688"/>
    </source>
</evidence>
<name>A0AAU7LKH0_GIRTI</name>
<accession>A0AAU7LKH0</accession>
<dbReference type="PANTHER" id="PTHR24248">
    <property type="entry name" value="ADRENERGIC RECEPTOR-RELATED G-PROTEIN COUPLED RECEPTOR"/>
    <property type="match status" value="1"/>
</dbReference>
<feature type="domain" description="G-protein coupled receptors family 1 profile" evidence="12">
    <location>
        <begin position="39"/>
        <end position="538"/>
    </location>
</feature>
<keyword evidence="7" id="KW-1015">Disulfide bond</keyword>
<evidence type="ECO:0000256" key="1">
    <source>
        <dbReference type="ARBA" id="ARBA00004651"/>
    </source>
</evidence>
<dbReference type="Gene3D" id="1.20.1070.10">
    <property type="entry name" value="Rhodopsin 7-helix transmembrane proteins"/>
    <property type="match status" value="2"/>
</dbReference>
<evidence type="ECO:0000256" key="9">
    <source>
        <dbReference type="ARBA" id="ARBA00023224"/>
    </source>
</evidence>
<dbReference type="PROSITE" id="PS00237">
    <property type="entry name" value="G_PROTEIN_RECEP_F1_1"/>
    <property type="match status" value="1"/>
</dbReference>
<evidence type="ECO:0000259" key="12">
    <source>
        <dbReference type="PROSITE" id="PS50262"/>
    </source>
</evidence>
<dbReference type="InterPro" id="IPR000276">
    <property type="entry name" value="GPCR_Rhodpsn"/>
</dbReference>
<evidence type="ECO:0000313" key="13">
    <source>
        <dbReference type="EMBL" id="XBP46541.1"/>
    </source>
</evidence>
<evidence type="ECO:0000256" key="4">
    <source>
        <dbReference type="ARBA" id="ARBA00022989"/>
    </source>
</evidence>
<dbReference type="PRINTS" id="PR00237">
    <property type="entry name" value="GPCRRHODOPSN"/>
</dbReference>
<feature type="transmembrane region" description="Helical" evidence="11">
    <location>
        <begin position="20"/>
        <end position="48"/>
    </location>
</feature>
<evidence type="ECO:0000256" key="5">
    <source>
        <dbReference type="ARBA" id="ARBA00023040"/>
    </source>
</evidence>
<comment type="subcellular location">
    <subcellularLocation>
        <location evidence="1">Cell membrane</location>
        <topology evidence="1">Multi-pass membrane protein</topology>
    </subcellularLocation>
</comment>
<dbReference type="SUPFAM" id="SSF81321">
    <property type="entry name" value="Family A G protein-coupled receptor-like"/>
    <property type="match status" value="1"/>
</dbReference>
<keyword evidence="6 11" id="KW-0472">Membrane</keyword>
<sequence>MNRIGNTSQLIQYEPRFEIWTMTIICTLLIVIIIWTIAGNVLVMVTIVTELNIKNSSNHLIFSLAVTDLFVAVAVMPLSAIKEVSIKWWLGLELCDIWIFTDVLTCTASIFHLVVIAIDRYLSITKLTYNRNRSSFSTTGMIAASWIAAALVSVPSRFYLQRNNVKEKILVNYNGTCLINEGNSYTILANFLSFCFPLLIMGIVYFKIFIFIKKQTKARQIIKNSVIGSEALSTTLMSETYYSKSTVSPFPHSELWSSVYDDSKIIPDENSFESDMSEILEKSTWTNEEFSTFQYADEDEESLSKLNFHFSEDTSKCLFCLEKSSVESFTTSDPYIQPFTLKTYSEISKPSNLAKVETFSTLNGDIFPVKSKEILKSPISNKSIIKSSTTTSGKIKSPTLSWSPKLTFVPSRLSQVKQNRHLIVEENSYSKIPTTSNCKNNEICLTGNINSPISYNINENSFTSLATRSKRINQKREYRVVRTLFILTGLFVICWLPFAINNLIRAYVQTTQSEIGRVMDSIFLWLGYVNSGLNPIIYTIFSTDFQLAFKKILFGSTAPL</sequence>
<dbReference type="Pfam" id="PF00001">
    <property type="entry name" value="7tm_1"/>
    <property type="match status" value="1"/>
</dbReference>
<keyword evidence="4 11" id="KW-1133">Transmembrane helix</keyword>
<evidence type="ECO:0000256" key="2">
    <source>
        <dbReference type="ARBA" id="ARBA00022475"/>
    </source>
</evidence>
<keyword evidence="9 10" id="KW-0807">Transducer</keyword>
<feature type="transmembrane region" description="Helical" evidence="11">
    <location>
        <begin position="60"/>
        <end position="81"/>
    </location>
</feature>
<dbReference type="GO" id="GO:0043410">
    <property type="term" value="P:positive regulation of MAPK cascade"/>
    <property type="evidence" value="ECO:0007669"/>
    <property type="project" value="TreeGrafter"/>
</dbReference>
<keyword evidence="3 10" id="KW-0812">Transmembrane</keyword>
<keyword evidence="2" id="KW-1003">Cell membrane</keyword>
<dbReference type="AlphaFoldDB" id="A0AAU7LKH0"/>
<gene>
    <name evidence="13" type="primary">5-HT</name>
</gene>